<keyword evidence="2" id="KW-0809">Transit peptide</keyword>
<dbReference type="STRING" id="670386.D3B9E5"/>
<evidence type="ECO:0000313" key="5">
    <source>
        <dbReference type="Proteomes" id="UP000001396"/>
    </source>
</evidence>
<dbReference type="RefSeq" id="XP_020433974.1">
    <property type="nucleotide sequence ID" value="XM_020575985.1"/>
</dbReference>
<dbReference type="InterPro" id="IPR051975">
    <property type="entry name" value="mtLSU_mL45"/>
</dbReference>
<evidence type="ECO:0000256" key="3">
    <source>
        <dbReference type="ARBA" id="ARBA00023128"/>
    </source>
</evidence>
<reference evidence="4 5" key="1">
    <citation type="journal article" date="2011" name="Genome Res.">
        <title>Phylogeny-wide analysis of social amoeba genomes highlights ancient origins for complex intercellular communication.</title>
        <authorList>
            <person name="Heidel A.J."/>
            <person name="Lawal H.M."/>
            <person name="Felder M."/>
            <person name="Schilde C."/>
            <person name="Helps N.R."/>
            <person name="Tunggal B."/>
            <person name="Rivero F."/>
            <person name="John U."/>
            <person name="Schleicher M."/>
            <person name="Eichinger L."/>
            <person name="Platzer M."/>
            <person name="Noegel A.A."/>
            <person name="Schaap P."/>
            <person name="Gloeckner G."/>
        </authorList>
    </citation>
    <scope>NUCLEOTIDE SEQUENCE [LARGE SCALE GENOMIC DNA]</scope>
    <source>
        <strain evidence="5">ATCC 26659 / Pp 5 / PN500</strain>
    </source>
</reference>
<evidence type="ECO:0000256" key="2">
    <source>
        <dbReference type="ARBA" id="ARBA00022946"/>
    </source>
</evidence>
<accession>D3B9E5</accession>
<dbReference type="GO" id="GO:0005739">
    <property type="term" value="C:mitochondrion"/>
    <property type="evidence" value="ECO:0007669"/>
    <property type="project" value="UniProtKB-SubCell"/>
</dbReference>
<dbReference type="AlphaFoldDB" id="D3B9E5"/>
<dbReference type="Proteomes" id="UP000001396">
    <property type="component" value="Unassembled WGS sequence"/>
</dbReference>
<proteinExistence type="predicted"/>
<dbReference type="OMA" id="WRICAQI"/>
<protein>
    <recommendedName>
        <fullName evidence="6">Tim44-like domain-containing protein</fullName>
    </recommendedName>
</protein>
<dbReference type="InParanoid" id="D3B9E5"/>
<comment type="caution">
    <text evidence="4">The sequence shown here is derived from an EMBL/GenBank/DDBJ whole genome shotgun (WGS) entry which is preliminary data.</text>
</comment>
<evidence type="ECO:0000313" key="4">
    <source>
        <dbReference type="EMBL" id="EFA81857.1"/>
    </source>
</evidence>
<dbReference type="FunCoup" id="D3B9E5">
    <property type="interactions" value="15"/>
</dbReference>
<comment type="subcellular location">
    <subcellularLocation>
        <location evidence="1">Mitochondrion</location>
    </subcellularLocation>
</comment>
<sequence length="268" mass="30121">MNRNYIKIFTSSNFGVIRGIGSTTGRTSLFGNSGYQNNVLSLSGNTYQLANYAIKQAVGRRIKPNIFVQSPGQVFENAMPSPIVSTLLSPSLWFDQAKYYYKTFGSYSMIKSKLKKLTDEKFTVKQFLEESKEKYTKLNQTMLSGNIDKDITTIYFHSVLSTQFKSQPKYIKSSWSAELNKPKAIWSRSGQIKTSLSGDTEFFAQICVEFSGTQSMSLVDTRNGTTLSEAVNVPFKDIYVFERCLSSLPSEWKICAQVTPTTANNTTN</sequence>
<organism evidence="4 5">
    <name type="scientific">Heterostelium pallidum (strain ATCC 26659 / Pp 5 / PN500)</name>
    <name type="common">Cellular slime mold</name>
    <name type="synonym">Polysphondylium pallidum</name>
    <dbReference type="NCBI Taxonomy" id="670386"/>
    <lineage>
        <taxon>Eukaryota</taxon>
        <taxon>Amoebozoa</taxon>
        <taxon>Evosea</taxon>
        <taxon>Eumycetozoa</taxon>
        <taxon>Dictyostelia</taxon>
        <taxon>Acytosteliales</taxon>
        <taxon>Acytosteliaceae</taxon>
        <taxon>Heterostelium</taxon>
    </lineage>
</organism>
<dbReference type="PANTHER" id="PTHR28554">
    <property type="entry name" value="39S RIBOSOMAL PROTEIN L45, MITOCHONDRIAL"/>
    <property type="match status" value="1"/>
</dbReference>
<dbReference type="GeneID" id="31360575"/>
<name>D3B9E5_HETP5</name>
<evidence type="ECO:0008006" key="6">
    <source>
        <dbReference type="Google" id="ProtNLM"/>
    </source>
</evidence>
<gene>
    <name evidence="4" type="ORF">PPL_05089</name>
</gene>
<evidence type="ECO:0000256" key="1">
    <source>
        <dbReference type="ARBA" id="ARBA00004173"/>
    </source>
</evidence>
<dbReference type="Gene3D" id="3.10.450.240">
    <property type="match status" value="1"/>
</dbReference>
<dbReference type="PANTHER" id="PTHR28554:SF1">
    <property type="entry name" value="LARGE RIBOSOMAL SUBUNIT PROTEIN ML45"/>
    <property type="match status" value="1"/>
</dbReference>
<dbReference type="EMBL" id="ADBJ01000022">
    <property type="protein sequence ID" value="EFA81857.1"/>
    <property type="molecule type" value="Genomic_DNA"/>
</dbReference>
<keyword evidence="3" id="KW-0496">Mitochondrion</keyword>
<keyword evidence="5" id="KW-1185">Reference proteome</keyword>